<dbReference type="InterPro" id="IPR011990">
    <property type="entry name" value="TPR-like_helical_dom_sf"/>
</dbReference>
<proteinExistence type="predicted"/>
<feature type="repeat" description="PPR" evidence="2">
    <location>
        <begin position="191"/>
        <end position="225"/>
    </location>
</feature>
<evidence type="ECO:0000256" key="2">
    <source>
        <dbReference type="PROSITE-ProRule" id="PRU00708"/>
    </source>
</evidence>
<feature type="repeat" description="PPR" evidence="2">
    <location>
        <begin position="261"/>
        <end position="295"/>
    </location>
</feature>
<dbReference type="EMBL" id="JACGCM010001564">
    <property type="protein sequence ID" value="KAF6153338.1"/>
    <property type="molecule type" value="Genomic_DNA"/>
</dbReference>
<gene>
    <name evidence="3" type="ORF">GIB67_003528</name>
</gene>
<accession>A0A7J7MF34</accession>
<reference evidence="3 4" key="1">
    <citation type="journal article" date="2020" name="IScience">
        <title>Genome Sequencing of the Endangered Kingdonia uniflora (Circaeasteraceae, Ranunculales) Reveals Potential Mechanisms of Evolutionary Specialization.</title>
        <authorList>
            <person name="Sun Y."/>
            <person name="Deng T."/>
            <person name="Zhang A."/>
            <person name="Moore M.J."/>
            <person name="Landis J.B."/>
            <person name="Lin N."/>
            <person name="Zhang H."/>
            <person name="Zhang X."/>
            <person name="Huang J."/>
            <person name="Zhang X."/>
            <person name="Sun H."/>
            <person name="Wang H."/>
        </authorList>
    </citation>
    <scope>NUCLEOTIDE SEQUENCE [LARGE SCALE GENOMIC DNA]</scope>
    <source>
        <strain evidence="3">TB1705</strain>
        <tissue evidence="3">Leaf</tissue>
    </source>
</reference>
<dbReference type="OrthoDB" id="185373at2759"/>
<evidence type="ECO:0000313" key="4">
    <source>
        <dbReference type="Proteomes" id="UP000541444"/>
    </source>
</evidence>
<dbReference type="Pfam" id="PF01535">
    <property type="entry name" value="PPR"/>
    <property type="match status" value="1"/>
</dbReference>
<protein>
    <recommendedName>
        <fullName evidence="5">Pentatricopeptide repeat-containing protein</fullName>
    </recommendedName>
</protein>
<name>A0A7J7MF34_9MAGN</name>
<dbReference type="Gene3D" id="1.25.40.10">
    <property type="entry name" value="Tetratricopeptide repeat domain"/>
    <property type="match status" value="5"/>
</dbReference>
<dbReference type="PANTHER" id="PTHR45613:SF207">
    <property type="entry name" value="OS08G0300700 PROTEIN"/>
    <property type="match status" value="1"/>
</dbReference>
<dbReference type="SUPFAM" id="SSF48452">
    <property type="entry name" value="TPR-like"/>
    <property type="match status" value="1"/>
</dbReference>
<feature type="repeat" description="PPR" evidence="2">
    <location>
        <begin position="156"/>
        <end position="190"/>
    </location>
</feature>
<dbReference type="Pfam" id="PF13041">
    <property type="entry name" value="PPR_2"/>
    <property type="match status" value="4"/>
</dbReference>
<feature type="repeat" description="PPR" evidence="2">
    <location>
        <begin position="314"/>
        <end position="348"/>
    </location>
</feature>
<evidence type="ECO:0000313" key="3">
    <source>
        <dbReference type="EMBL" id="KAF6153338.1"/>
    </source>
</evidence>
<feature type="repeat" description="PPR" evidence="2">
    <location>
        <begin position="434"/>
        <end position="468"/>
    </location>
</feature>
<dbReference type="Proteomes" id="UP000541444">
    <property type="component" value="Unassembled WGS sequence"/>
</dbReference>
<dbReference type="NCBIfam" id="TIGR00756">
    <property type="entry name" value="PPR"/>
    <property type="match status" value="9"/>
</dbReference>
<sequence length="513" mass="57909">MKKLFERSVAAVVMKNKIKVSTSNPQFIIAHFEQFVRERIKSGNLGIEEAKGLFDNSLFDSYDSKDFEFLVRDRCKSGNLGIEEAKCLFDYAIQMRPSPSILLFTRLLGAICKLRQYSTVFTLFKTMESEGIRANLFTFSTLINVFCQMEIGYTCTDVTYGTIVDGLCKTGNVDQAIKLLKDMEKGNCKPNIVMYSAIIDGLCKDNQIPKAQNLFEEMISKGVVPNVFTYSSIIHGVCSLSMWKDVECYVNKMVNSGVTPNIVTFSIVIDALCKDGRTEKAQTLLELMSTRGEGMAKKAHELFDLMIERGVEPDTITYNALMDGYCLHNRIDEAEKVFHSMVIRGCEADVISYNILINGYRKAKKLDEAMQIFEDMPSKSYEEAMRLFEKLENDGLEADIVTYNTVIDNMCKSNNLDEAKKLFDSLPSKKLQPDNVTYNIMIHGFFQNNEIDKAVQLLNDMVYRDFSLNATNTSSVEDSLAADGLEGKFIGLVDKILPKRQSKGTVTTVELDY</sequence>
<feature type="repeat" description="PPR" evidence="2">
    <location>
        <begin position="399"/>
        <end position="433"/>
    </location>
</feature>
<dbReference type="InterPro" id="IPR002885">
    <property type="entry name" value="PPR_rpt"/>
</dbReference>
<dbReference type="Pfam" id="PF12854">
    <property type="entry name" value="PPR_1"/>
    <property type="match status" value="2"/>
</dbReference>
<evidence type="ECO:0000256" key="1">
    <source>
        <dbReference type="ARBA" id="ARBA00022737"/>
    </source>
</evidence>
<dbReference type="AlphaFoldDB" id="A0A7J7MF34"/>
<evidence type="ECO:0008006" key="5">
    <source>
        <dbReference type="Google" id="ProtNLM"/>
    </source>
</evidence>
<comment type="caution">
    <text evidence="3">The sequence shown here is derived from an EMBL/GenBank/DDBJ whole genome shotgun (WGS) entry which is preliminary data.</text>
</comment>
<keyword evidence="4" id="KW-1185">Reference proteome</keyword>
<feature type="repeat" description="PPR" evidence="2">
    <location>
        <begin position="349"/>
        <end position="383"/>
    </location>
</feature>
<dbReference type="PANTHER" id="PTHR45613">
    <property type="entry name" value="PENTATRICOPEPTIDE REPEAT-CONTAINING PROTEIN"/>
    <property type="match status" value="1"/>
</dbReference>
<keyword evidence="1" id="KW-0677">Repeat</keyword>
<dbReference type="PROSITE" id="PS51375">
    <property type="entry name" value="PPR"/>
    <property type="match status" value="8"/>
</dbReference>
<organism evidence="3 4">
    <name type="scientific">Kingdonia uniflora</name>
    <dbReference type="NCBI Taxonomy" id="39325"/>
    <lineage>
        <taxon>Eukaryota</taxon>
        <taxon>Viridiplantae</taxon>
        <taxon>Streptophyta</taxon>
        <taxon>Embryophyta</taxon>
        <taxon>Tracheophyta</taxon>
        <taxon>Spermatophyta</taxon>
        <taxon>Magnoliopsida</taxon>
        <taxon>Ranunculales</taxon>
        <taxon>Circaeasteraceae</taxon>
        <taxon>Kingdonia</taxon>
    </lineage>
</organism>
<feature type="repeat" description="PPR" evidence="2">
    <location>
        <begin position="226"/>
        <end position="260"/>
    </location>
</feature>